<reference evidence="9" key="1">
    <citation type="journal article" date="2019" name="Int. J. Syst. Evol. Microbiol.">
        <title>The Global Catalogue of Microorganisms (GCM) 10K type strain sequencing project: providing services to taxonomists for standard genome sequencing and annotation.</title>
        <authorList>
            <consortium name="The Broad Institute Genomics Platform"/>
            <consortium name="The Broad Institute Genome Sequencing Center for Infectious Disease"/>
            <person name="Wu L."/>
            <person name="Ma J."/>
        </authorList>
    </citation>
    <scope>NUCLEOTIDE SEQUENCE [LARGE SCALE GENOMIC DNA]</scope>
    <source>
        <strain evidence="9">S1</strain>
    </source>
</reference>
<evidence type="ECO:0000256" key="1">
    <source>
        <dbReference type="ARBA" id="ARBA00004141"/>
    </source>
</evidence>
<feature type="transmembrane region" description="Helical" evidence="6">
    <location>
        <begin position="125"/>
        <end position="146"/>
    </location>
</feature>
<evidence type="ECO:0000256" key="2">
    <source>
        <dbReference type="ARBA" id="ARBA00022692"/>
    </source>
</evidence>
<keyword evidence="9" id="KW-1185">Reference proteome</keyword>
<gene>
    <name evidence="8" type="ORF">ACFQ4Y_12910</name>
</gene>
<protein>
    <submittedName>
        <fullName evidence="8">Cytochrome c biogenesis protein ResB</fullName>
    </submittedName>
</protein>
<feature type="transmembrane region" description="Helical" evidence="6">
    <location>
        <begin position="458"/>
        <end position="478"/>
    </location>
</feature>
<feature type="domain" description="ResB-like" evidence="7">
    <location>
        <begin position="66"/>
        <end position="411"/>
    </location>
</feature>
<dbReference type="EMBL" id="JBHTNU010000013">
    <property type="protein sequence ID" value="MFD1427803.1"/>
    <property type="molecule type" value="Genomic_DNA"/>
</dbReference>
<keyword evidence="3" id="KW-0201">Cytochrome c-type biogenesis</keyword>
<evidence type="ECO:0000313" key="9">
    <source>
        <dbReference type="Proteomes" id="UP001597282"/>
    </source>
</evidence>
<feature type="transmembrane region" description="Helical" evidence="6">
    <location>
        <begin position="68"/>
        <end position="86"/>
    </location>
</feature>
<dbReference type="PANTHER" id="PTHR31566">
    <property type="entry name" value="CYTOCHROME C BIOGENESIS PROTEIN CCS1, CHLOROPLASTIC"/>
    <property type="match status" value="1"/>
</dbReference>
<keyword evidence="2 6" id="KW-0812">Transmembrane</keyword>
<dbReference type="Proteomes" id="UP001597282">
    <property type="component" value="Unassembled WGS sequence"/>
</dbReference>
<sequence length="531" mass="61403">MIKNTKCDCGHNNPVGTVLCEHCGKPLDEQGDSDRPLEMRYEGKARRSQTQKTTLLDRIWNFFSSVKVAIWLILITLVVSILGTLLPQEQYIPSNRPEVYYAETYGFWGDVFYRLGLSNLYESPVYIALLASIGISLVVCSLDRVVPLYKALTQQKVVKNIRFIDRQRVSRTEAAPESSEETLLDQLAESLSQKHYRIRREGSSILAEKGRFSRWGPYINHIGLILFLVGILLRHAVPGWYMDEFLYVREGETKKLPELNYYVKNEKATAEFYDPEEMPKSDKGQPMVKKYETRLTLYERDPETGKLHELKRGSAIVNHSFKYEELELVQSDFKTETQAIQLNVKDKKEKRNLDTFQVNLFDPAQKYQLKNGLHIEILDYFPDFVMEGNRPATRSETPNRPAFIFSVDAPDLKKPEVSWVISGTNLDDINQKNRYTMELKGLETANVSGLMVRVDKGLPIIFLGGIISMIGLVMGFFWNHRRVWIRWQDGYLHVGAHTNKNWFGLRRELEQATEKTDLPLSFSPDRRQEVD</sequence>
<proteinExistence type="predicted"/>
<dbReference type="PANTHER" id="PTHR31566:SF0">
    <property type="entry name" value="CYTOCHROME C BIOGENESIS PROTEIN CCS1, CHLOROPLASTIC"/>
    <property type="match status" value="1"/>
</dbReference>
<name>A0ABW4CCR4_9BACL</name>
<accession>A0ABW4CCR4</accession>
<dbReference type="InterPro" id="IPR023494">
    <property type="entry name" value="Cyt_c_bgen_Ccs1/CcsB/ResB"/>
</dbReference>
<dbReference type="Pfam" id="PF05140">
    <property type="entry name" value="ResB"/>
    <property type="match status" value="2"/>
</dbReference>
<feature type="domain" description="ResB-like" evidence="7">
    <location>
        <begin position="428"/>
        <end position="510"/>
    </location>
</feature>
<dbReference type="InterPro" id="IPR007816">
    <property type="entry name" value="ResB-like_domain"/>
</dbReference>
<comment type="subcellular location">
    <subcellularLocation>
        <location evidence="1">Membrane</location>
        <topology evidence="1">Multi-pass membrane protein</topology>
    </subcellularLocation>
</comment>
<evidence type="ECO:0000313" key="8">
    <source>
        <dbReference type="EMBL" id="MFD1427803.1"/>
    </source>
</evidence>
<evidence type="ECO:0000256" key="4">
    <source>
        <dbReference type="ARBA" id="ARBA00022989"/>
    </source>
</evidence>
<keyword evidence="5 6" id="KW-0472">Membrane</keyword>
<keyword evidence="4 6" id="KW-1133">Transmembrane helix</keyword>
<evidence type="ECO:0000256" key="5">
    <source>
        <dbReference type="ARBA" id="ARBA00023136"/>
    </source>
</evidence>
<evidence type="ECO:0000256" key="3">
    <source>
        <dbReference type="ARBA" id="ARBA00022748"/>
    </source>
</evidence>
<feature type="transmembrane region" description="Helical" evidence="6">
    <location>
        <begin position="218"/>
        <end position="237"/>
    </location>
</feature>
<organism evidence="8 9">
    <name type="scientific">Kroppenstedtia sanguinis</name>
    <dbReference type="NCBI Taxonomy" id="1380684"/>
    <lineage>
        <taxon>Bacteria</taxon>
        <taxon>Bacillati</taxon>
        <taxon>Bacillota</taxon>
        <taxon>Bacilli</taxon>
        <taxon>Bacillales</taxon>
        <taxon>Thermoactinomycetaceae</taxon>
        <taxon>Kroppenstedtia</taxon>
    </lineage>
</organism>
<evidence type="ECO:0000256" key="6">
    <source>
        <dbReference type="SAM" id="Phobius"/>
    </source>
</evidence>
<comment type="caution">
    <text evidence="8">The sequence shown here is derived from an EMBL/GenBank/DDBJ whole genome shotgun (WGS) entry which is preliminary data.</text>
</comment>
<evidence type="ECO:0000259" key="7">
    <source>
        <dbReference type="Pfam" id="PF05140"/>
    </source>
</evidence>
<dbReference type="RefSeq" id="WP_380166110.1">
    <property type="nucleotide sequence ID" value="NZ_JBHTNU010000013.1"/>
</dbReference>